<reference evidence="3" key="1">
    <citation type="submission" date="2024-04" db="EMBL/GenBank/DDBJ databases">
        <authorList>
            <consortium name="Molecular Ecology Group"/>
        </authorList>
    </citation>
    <scope>NUCLEOTIDE SEQUENCE</scope>
</reference>
<dbReference type="SMART" id="SM00343">
    <property type="entry name" value="ZnF_C2HC"/>
    <property type="match status" value="1"/>
</dbReference>
<keyword evidence="4" id="KW-1185">Reference proteome</keyword>
<protein>
    <recommendedName>
        <fullName evidence="2">CCHC-type domain-containing protein</fullName>
    </recommendedName>
</protein>
<evidence type="ECO:0000313" key="4">
    <source>
        <dbReference type="Proteomes" id="UP001497644"/>
    </source>
</evidence>
<dbReference type="GO" id="GO:0008270">
    <property type="term" value="F:zinc ion binding"/>
    <property type="evidence" value="ECO:0007669"/>
    <property type="project" value="UniProtKB-KW"/>
</dbReference>
<proteinExistence type="predicted"/>
<evidence type="ECO:0000259" key="2">
    <source>
        <dbReference type="PROSITE" id="PS50158"/>
    </source>
</evidence>
<dbReference type="Proteomes" id="UP001497644">
    <property type="component" value="Unassembled WGS sequence"/>
</dbReference>
<keyword evidence="1" id="KW-0479">Metal-binding</keyword>
<evidence type="ECO:0000256" key="1">
    <source>
        <dbReference type="PROSITE-ProRule" id="PRU00047"/>
    </source>
</evidence>
<accession>A0AAV2MWF6</accession>
<keyword evidence="1" id="KW-0862">Zinc</keyword>
<evidence type="ECO:0000313" key="3">
    <source>
        <dbReference type="EMBL" id="CAL1671728.1"/>
    </source>
</evidence>
<dbReference type="InterPro" id="IPR001878">
    <property type="entry name" value="Znf_CCHC"/>
</dbReference>
<name>A0AAV2MWF6_9HYME</name>
<organism evidence="3 4">
    <name type="scientific">Lasius platythorax</name>
    <dbReference type="NCBI Taxonomy" id="488582"/>
    <lineage>
        <taxon>Eukaryota</taxon>
        <taxon>Metazoa</taxon>
        <taxon>Ecdysozoa</taxon>
        <taxon>Arthropoda</taxon>
        <taxon>Hexapoda</taxon>
        <taxon>Insecta</taxon>
        <taxon>Pterygota</taxon>
        <taxon>Neoptera</taxon>
        <taxon>Endopterygota</taxon>
        <taxon>Hymenoptera</taxon>
        <taxon>Apocrita</taxon>
        <taxon>Aculeata</taxon>
        <taxon>Formicoidea</taxon>
        <taxon>Formicidae</taxon>
        <taxon>Formicinae</taxon>
        <taxon>Lasius</taxon>
        <taxon>Lasius</taxon>
    </lineage>
</organism>
<feature type="domain" description="CCHC-type" evidence="2">
    <location>
        <begin position="272"/>
        <end position="285"/>
    </location>
</feature>
<dbReference type="PROSITE" id="PS50158">
    <property type="entry name" value="ZF_CCHC"/>
    <property type="match status" value="1"/>
</dbReference>
<dbReference type="AlphaFoldDB" id="A0AAV2MWF6"/>
<sequence>MTSSKDAKDKRRAVEDSLSEHYEAFNTIATAYVQVVASMHTMSSIKEMIQGEIGKVCTDLFRASGIAERNEKCEDARDSYASVARVSVADRVRVPRGPEVVIPKTVKIVIGPKPEAVGRYTSSQETKEAVQRAIDPGKMGLKVSRLIKIRNNGIKIEACDVDIGKLRSSRGLCEAGLEVKEEAKLNPRVIIRNVPVELSEEDIMSQLLKRNLDGEEDNIRIIYRFPARAGRAVSSCVVEVSSNMRKKLLSRDRIFLGWSACTVGDHVKVLQCYKCLSFGHIAKNCSGDARCSHCSGKHETIACDKRNESPCCFNCKSANENSISHTAYDVNKCSVLRRRITAKIHTINYD</sequence>
<dbReference type="EMBL" id="CAXIPU020000424">
    <property type="protein sequence ID" value="CAL1671728.1"/>
    <property type="molecule type" value="Genomic_DNA"/>
</dbReference>
<dbReference type="GO" id="GO:0003676">
    <property type="term" value="F:nucleic acid binding"/>
    <property type="evidence" value="ECO:0007669"/>
    <property type="project" value="InterPro"/>
</dbReference>
<keyword evidence="1" id="KW-0863">Zinc-finger</keyword>
<comment type="caution">
    <text evidence="3">The sequence shown here is derived from an EMBL/GenBank/DDBJ whole genome shotgun (WGS) entry which is preliminary data.</text>
</comment>
<gene>
    <name evidence="3" type="ORF">LPLAT_LOCUS5156</name>
</gene>